<dbReference type="SUPFAM" id="SSF53474">
    <property type="entry name" value="alpha/beta-Hydrolases"/>
    <property type="match status" value="1"/>
</dbReference>
<accession>A0A917NC73</accession>
<name>A0A917NC73_9GAMM</name>
<reference evidence="1" key="2">
    <citation type="submission" date="2020-09" db="EMBL/GenBank/DDBJ databases">
        <authorList>
            <person name="Sun Q."/>
            <person name="Ohkuma M."/>
        </authorList>
    </citation>
    <scope>NUCLEOTIDE SEQUENCE</scope>
    <source>
        <strain evidence="1">JCM 13919</strain>
    </source>
</reference>
<dbReference type="Proteomes" id="UP000630149">
    <property type="component" value="Unassembled WGS sequence"/>
</dbReference>
<dbReference type="EMBL" id="BMOB01000007">
    <property type="protein sequence ID" value="GGI88083.1"/>
    <property type="molecule type" value="Genomic_DNA"/>
</dbReference>
<proteinExistence type="predicted"/>
<keyword evidence="2" id="KW-1185">Reference proteome</keyword>
<reference evidence="1" key="1">
    <citation type="journal article" date="2014" name="Int. J. Syst. Evol. Microbiol.">
        <title>Complete genome sequence of Corynebacterium casei LMG S-19264T (=DSM 44701T), isolated from a smear-ripened cheese.</title>
        <authorList>
            <consortium name="US DOE Joint Genome Institute (JGI-PGF)"/>
            <person name="Walter F."/>
            <person name="Albersmeier A."/>
            <person name="Kalinowski J."/>
            <person name="Ruckert C."/>
        </authorList>
    </citation>
    <scope>NUCLEOTIDE SEQUENCE</scope>
    <source>
        <strain evidence="1">JCM 13919</strain>
    </source>
</reference>
<dbReference type="InterPro" id="IPR029058">
    <property type="entry name" value="AB_hydrolase_fold"/>
</dbReference>
<dbReference type="RefSeq" id="WP_308423383.1">
    <property type="nucleotide sequence ID" value="NZ_BMOB01000007.1"/>
</dbReference>
<dbReference type="Gene3D" id="3.40.50.1820">
    <property type="entry name" value="alpha/beta hydrolase"/>
    <property type="match status" value="1"/>
</dbReference>
<sequence length="91" mass="10059">MTVKAVVSRGGRPDLAGEYLAQVETPTLLIVGGLDDVVIDLNKQAISQMHCENKLEIIPGATHLFEEPGALDEVAKRTKNWFLNYLPITQR</sequence>
<evidence type="ECO:0000313" key="2">
    <source>
        <dbReference type="Proteomes" id="UP000630149"/>
    </source>
</evidence>
<evidence type="ECO:0000313" key="1">
    <source>
        <dbReference type="EMBL" id="GGI88083.1"/>
    </source>
</evidence>
<dbReference type="AlphaFoldDB" id="A0A917NC73"/>
<protein>
    <submittedName>
        <fullName evidence="1">Uncharacterized protein</fullName>
    </submittedName>
</protein>
<comment type="caution">
    <text evidence="1">The sequence shown here is derived from an EMBL/GenBank/DDBJ whole genome shotgun (WGS) entry which is preliminary data.</text>
</comment>
<gene>
    <name evidence="1" type="ORF">GCM10007966_16020</name>
</gene>
<organism evidence="1 2">
    <name type="scientific">Legionella impletisoli</name>
    <dbReference type="NCBI Taxonomy" id="343510"/>
    <lineage>
        <taxon>Bacteria</taxon>
        <taxon>Pseudomonadati</taxon>
        <taxon>Pseudomonadota</taxon>
        <taxon>Gammaproteobacteria</taxon>
        <taxon>Legionellales</taxon>
        <taxon>Legionellaceae</taxon>
        <taxon>Legionella</taxon>
    </lineage>
</organism>